<organism evidence="13 14">
    <name type="scientific">Aquipseudomonas campi</name>
    <dbReference type="NCBI Taxonomy" id="2731681"/>
    <lineage>
        <taxon>Bacteria</taxon>
        <taxon>Pseudomonadati</taxon>
        <taxon>Pseudomonadota</taxon>
        <taxon>Gammaproteobacteria</taxon>
        <taxon>Pseudomonadales</taxon>
        <taxon>Pseudomonadaceae</taxon>
        <taxon>Aquipseudomonas</taxon>
    </lineage>
</organism>
<evidence type="ECO:0000256" key="6">
    <source>
        <dbReference type="ARBA" id="ARBA00022692"/>
    </source>
</evidence>
<dbReference type="PROSITE" id="PS51012">
    <property type="entry name" value="ABC_TM2"/>
    <property type="match status" value="1"/>
</dbReference>
<feature type="transmembrane region" description="Helical" evidence="11">
    <location>
        <begin position="26"/>
        <end position="48"/>
    </location>
</feature>
<dbReference type="InterPro" id="IPR000412">
    <property type="entry name" value="ABC_2_transport"/>
</dbReference>
<dbReference type="EMBL" id="CP053697">
    <property type="protein sequence ID" value="QKE65040.1"/>
    <property type="molecule type" value="Genomic_DNA"/>
</dbReference>
<feature type="transmembrane region" description="Helical" evidence="11">
    <location>
        <begin position="220"/>
        <end position="239"/>
    </location>
</feature>
<evidence type="ECO:0000256" key="7">
    <source>
        <dbReference type="ARBA" id="ARBA00022903"/>
    </source>
</evidence>
<dbReference type="PANTHER" id="PTHR30413">
    <property type="entry name" value="INNER MEMBRANE TRANSPORT PERMEASE"/>
    <property type="match status" value="1"/>
</dbReference>
<dbReference type="PRINTS" id="PR00164">
    <property type="entry name" value="ABC2TRNSPORT"/>
</dbReference>
<evidence type="ECO:0000256" key="8">
    <source>
        <dbReference type="ARBA" id="ARBA00022989"/>
    </source>
</evidence>
<evidence type="ECO:0000256" key="10">
    <source>
        <dbReference type="ARBA" id="ARBA00023136"/>
    </source>
</evidence>
<dbReference type="GO" id="GO:0015920">
    <property type="term" value="P:lipopolysaccharide transport"/>
    <property type="evidence" value="ECO:0007669"/>
    <property type="project" value="TreeGrafter"/>
</dbReference>
<dbReference type="Proteomes" id="UP000501379">
    <property type="component" value="Chromosome"/>
</dbReference>
<dbReference type="PIRSF" id="PIRSF006648">
    <property type="entry name" value="DrrB"/>
    <property type="match status" value="1"/>
</dbReference>
<dbReference type="KEGG" id="pcam:HNE05_17335"/>
<proteinExistence type="inferred from homology"/>
<dbReference type="RefSeq" id="WP_173210537.1">
    <property type="nucleotide sequence ID" value="NZ_CP053697.2"/>
</dbReference>
<evidence type="ECO:0000256" key="11">
    <source>
        <dbReference type="RuleBase" id="RU361157"/>
    </source>
</evidence>
<keyword evidence="6 11" id="KW-0812">Transmembrane</keyword>
<keyword evidence="7" id="KW-0972">Capsule biogenesis/degradation</keyword>
<keyword evidence="14" id="KW-1185">Reference proteome</keyword>
<reference evidence="13" key="1">
    <citation type="submission" date="2020-07" db="EMBL/GenBank/DDBJ databases">
        <title>Nitrate ammonifying Pseudomonas campi sp. nov. isolated from German agricultural grassland.</title>
        <authorList>
            <person name="Timsy T."/>
            <person name="Ulrich A."/>
            <person name="Spanner T."/>
            <person name="Foesel B."/>
            <person name="Kolb S."/>
            <person name="Horn M.A."/>
            <person name="Behrendt U."/>
        </authorList>
    </citation>
    <scope>NUCLEOTIDE SEQUENCE</scope>
    <source>
        <strain evidence="13">S1-A32-2</strain>
    </source>
</reference>
<dbReference type="PANTHER" id="PTHR30413:SF10">
    <property type="entry name" value="CAPSULE POLYSACCHARIDE EXPORT INNER-MEMBRANE PROTEIN CTRC"/>
    <property type="match status" value="1"/>
</dbReference>
<keyword evidence="8 11" id="KW-1133">Transmembrane helix</keyword>
<dbReference type="InterPro" id="IPR013525">
    <property type="entry name" value="ABC2_TM"/>
</dbReference>
<dbReference type="GO" id="GO:0015774">
    <property type="term" value="P:polysaccharide transport"/>
    <property type="evidence" value="ECO:0007669"/>
    <property type="project" value="UniProtKB-KW"/>
</dbReference>
<feature type="transmembrane region" description="Helical" evidence="11">
    <location>
        <begin position="129"/>
        <end position="153"/>
    </location>
</feature>
<keyword evidence="3 11" id="KW-0813">Transport</keyword>
<evidence type="ECO:0000256" key="2">
    <source>
        <dbReference type="ARBA" id="ARBA00007783"/>
    </source>
</evidence>
<dbReference type="AlphaFoldDB" id="A0A6M8FM70"/>
<dbReference type="GO" id="GO:0043190">
    <property type="term" value="C:ATP-binding cassette (ABC) transporter complex"/>
    <property type="evidence" value="ECO:0007669"/>
    <property type="project" value="InterPro"/>
</dbReference>
<evidence type="ECO:0000313" key="13">
    <source>
        <dbReference type="EMBL" id="QKE65040.1"/>
    </source>
</evidence>
<keyword evidence="5" id="KW-0762">Sugar transport</keyword>
<comment type="subcellular location">
    <subcellularLocation>
        <location evidence="11">Cell inner membrane</location>
        <topology evidence="11">Multi-pass membrane protein</topology>
    </subcellularLocation>
    <subcellularLocation>
        <location evidence="1">Cell membrane</location>
        <topology evidence="1">Multi-pass membrane protein</topology>
    </subcellularLocation>
</comment>
<feature type="domain" description="ABC transmembrane type-2" evidence="12">
    <location>
        <begin position="24"/>
        <end position="242"/>
    </location>
</feature>
<evidence type="ECO:0000256" key="1">
    <source>
        <dbReference type="ARBA" id="ARBA00004651"/>
    </source>
</evidence>
<dbReference type="InterPro" id="IPR047817">
    <property type="entry name" value="ABC2_TM_bact-type"/>
</dbReference>
<dbReference type="GO" id="GO:0140359">
    <property type="term" value="F:ABC-type transporter activity"/>
    <property type="evidence" value="ECO:0007669"/>
    <property type="project" value="InterPro"/>
</dbReference>
<protein>
    <recommendedName>
        <fullName evidence="11">Transport permease protein</fullName>
    </recommendedName>
</protein>
<evidence type="ECO:0000259" key="12">
    <source>
        <dbReference type="PROSITE" id="PS51012"/>
    </source>
</evidence>
<comment type="similarity">
    <text evidence="2 11">Belongs to the ABC-2 integral membrane protein family.</text>
</comment>
<name>A0A6M8FM70_9GAMM</name>
<keyword evidence="9" id="KW-0625">Polysaccharide transport</keyword>
<sequence length="251" mass="29082">MNYKEILLYGVYSDLRTEVARRFLGFLWWVIEPIMYMATFYLVFGLALRQGGPEYVPFLLTGMVAWKWFDGSVRQASVAITMNAGLIQQIYVPKSLFPLIQIFSNTFKFLIVLLLLLAFVLFLGKKPSLHWFALIPVIFTQLYLIIAFGLLLAALIPFAHDLKQVVDNALMLMMFLSGIFFSADRLPESVRWLFELNPMVLMIDAYRTVLLNNQWPDAKHLLYVVAIATPPLVFALLFIRKNERRYPKLML</sequence>
<evidence type="ECO:0000256" key="5">
    <source>
        <dbReference type="ARBA" id="ARBA00022597"/>
    </source>
</evidence>
<keyword evidence="4 11" id="KW-1003">Cell membrane</keyword>
<evidence type="ECO:0000313" key="14">
    <source>
        <dbReference type="Proteomes" id="UP000501379"/>
    </source>
</evidence>
<gene>
    <name evidence="13" type="ORF">HNE05_17335</name>
</gene>
<feature type="transmembrane region" description="Helical" evidence="11">
    <location>
        <begin position="102"/>
        <end position="123"/>
    </location>
</feature>
<evidence type="ECO:0000256" key="4">
    <source>
        <dbReference type="ARBA" id="ARBA00022475"/>
    </source>
</evidence>
<keyword evidence="10 11" id="KW-0472">Membrane</keyword>
<accession>A0A6M8FM70</accession>
<evidence type="ECO:0000256" key="3">
    <source>
        <dbReference type="ARBA" id="ARBA00022448"/>
    </source>
</evidence>
<comment type="caution">
    <text evidence="11">Lacks conserved residue(s) required for the propagation of feature annotation.</text>
</comment>
<dbReference type="Pfam" id="PF01061">
    <property type="entry name" value="ABC2_membrane"/>
    <property type="match status" value="1"/>
</dbReference>
<evidence type="ECO:0000256" key="9">
    <source>
        <dbReference type="ARBA" id="ARBA00023047"/>
    </source>
</evidence>